<dbReference type="InterPro" id="IPR006059">
    <property type="entry name" value="SBP"/>
</dbReference>
<accession>A0A2T2WF66</accession>
<evidence type="ECO:0000256" key="2">
    <source>
        <dbReference type="ARBA" id="ARBA00022448"/>
    </source>
</evidence>
<evidence type="ECO:0000313" key="4">
    <source>
        <dbReference type="Proteomes" id="UP000241848"/>
    </source>
</evidence>
<dbReference type="Pfam" id="PF13416">
    <property type="entry name" value="SBP_bac_8"/>
    <property type="match status" value="1"/>
</dbReference>
<proteinExistence type="inferred from homology"/>
<dbReference type="PANTHER" id="PTHR43649:SF29">
    <property type="entry name" value="OSMOPROTECTIVE COMPOUNDS-BINDING PROTEIN GGTB"/>
    <property type="match status" value="1"/>
</dbReference>
<dbReference type="PANTHER" id="PTHR43649">
    <property type="entry name" value="ARABINOSE-BINDING PROTEIN-RELATED"/>
    <property type="match status" value="1"/>
</dbReference>
<dbReference type="Proteomes" id="UP000241848">
    <property type="component" value="Unassembled WGS sequence"/>
</dbReference>
<name>A0A2T2WF66_9FIRM</name>
<dbReference type="AlphaFoldDB" id="A0A2T2WF66"/>
<evidence type="ECO:0000256" key="1">
    <source>
        <dbReference type="ARBA" id="ARBA00008520"/>
    </source>
</evidence>
<reference evidence="3 4" key="1">
    <citation type="journal article" date="2014" name="BMC Genomics">
        <title>Comparison of environmental and isolate Sulfobacillus genomes reveals diverse carbon, sulfur, nitrogen, and hydrogen metabolisms.</title>
        <authorList>
            <person name="Justice N.B."/>
            <person name="Norman A."/>
            <person name="Brown C.T."/>
            <person name="Singh A."/>
            <person name="Thomas B.C."/>
            <person name="Banfield J.F."/>
        </authorList>
    </citation>
    <scope>NUCLEOTIDE SEQUENCE [LARGE SCALE GENOMIC DNA]</scope>
    <source>
        <strain evidence="3">AMDSBA3</strain>
    </source>
</reference>
<dbReference type="InterPro" id="IPR050490">
    <property type="entry name" value="Bact_solute-bd_prot1"/>
</dbReference>
<evidence type="ECO:0000313" key="3">
    <source>
        <dbReference type="EMBL" id="PSR20876.1"/>
    </source>
</evidence>
<dbReference type="Gene3D" id="3.40.190.10">
    <property type="entry name" value="Periplasmic binding protein-like II"/>
    <property type="match status" value="2"/>
</dbReference>
<comment type="similarity">
    <text evidence="1">Belongs to the bacterial solute-binding protein 1 family.</text>
</comment>
<gene>
    <name evidence="3" type="ORF">C7B45_13000</name>
</gene>
<protein>
    <submittedName>
        <fullName evidence="3">ABC transporter substrate-binding protein</fullName>
    </submittedName>
</protein>
<dbReference type="SUPFAM" id="SSF53850">
    <property type="entry name" value="Periplasmic binding protein-like II"/>
    <property type="match status" value="1"/>
</dbReference>
<dbReference type="EMBL" id="PXYV01000048">
    <property type="protein sequence ID" value="PSR20876.1"/>
    <property type="molecule type" value="Genomic_DNA"/>
</dbReference>
<keyword evidence="2" id="KW-0813">Transport</keyword>
<sequence>MTLQLHGITWDHTRGFTSVVACAQRYHEYHPAVDVVWEKRSLQAFADFSLEQLIDDYDLLVIDHPWIGEAARKGWLIALEASVSHGMLKDLQNQSVGHSYESYRYDGQQWALPIDAAAPVASWRPDLLEKSGLQRPRCWADLLHLAQHSRMILAAKPIDLLMDFYMLVAAMDSRWMQNNRVAADETIKTALEHLRELVSLCPPEVLAFNPIDVYEAMTGNDQFVYCPFAYGYVNYARTGYAKRRLAFGDIVRWDEKTPLASVLGGTGLAVSSRSVHVDEAIRFTEFVCSREVQIGLYAWAGGQPALKAVWEDDEWNRITGEYYRATRPALDRAVVRPRYPGYLAFQDAAATLVHDYVAHGGHAAKLAGEINRQYREASKGNAL</sequence>
<organism evidence="3 4">
    <name type="scientific">Sulfobacillus acidophilus</name>
    <dbReference type="NCBI Taxonomy" id="53633"/>
    <lineage>
        <taxon>Bacteria</taxon>
        <taxon>Bacillati</taxon>
        <taxon>Bacillota</taxon>
        <taxon>Clostridia</taxon>
        <taxon>Eubacteriales</taxon>
        <taxon>Clostridiales Family XVII. Incertae Sedis</taxon>
        <taxon>Sulfobacillus</taxon>
    </lineage>
</organism>
<comment type="caution">
    <text evidence="3">The sequence shown here is derived from an EMBL/GenBank/DDBJ whole genome shotgun (WGS) entry which is preliminary data.</text>
</comment>